<accession>A0ABY4YHE8</accession>
<evidence type="ECO:0000256" key="5">
    <source>
        <dbReference type="ARBA" id="ARBA00023277"/>
    </source>
</evidence>
<dbReference type="PIRSF" id="PIRSF000110">
    <property type="entry name" value="G6PD"/>
    <property type="match status" value="1"/>
</dbReference>
<dbReference type="PANTHER" id="PTHR23429:SF0">
    <property type="entry name" value="GLUCOSE-6-PHOSPHATE 1-DEHYDROGENASE"/>
    <property type="match status" value="1"/>
</dbReference>
<protein>
    <submittedName>
        <fullName evidence="8">Glucose-6-phosphate dehydrogenase</fullName>
        <ecNumber evidence="8">1.1.1.49</ecNumber>
    </submittedName>
</protein>
<keyword evidence="4 8" id="KW-0560">Oxidoreductase</keyword>
<proteinExistence type="predicted"/>
<gene>
    <name evidence="8" type="ORF">NF557_16670</name>
</gene>
<dbReference type="RefSeq" id="WP_252620893.1">
    <property type="nucleotide sequence ID" value="NZ_CP099490.1"/>
</dbReference>
<evidence type="ECO:0000259" key="7">
    <source>
        <dbReference type="Pfam" id="PF02781"/>
    </source>
</evidence>
<sequence>MSDEQTTPASQPSDAAVAGSSDDTTTLLILGASGDLTSRLLLPGLGSLLAVETDRRVRVVGADRADMSQEEWADTVRTAFASVQAPADVVDAACADTVYVKADLLEPDQLDALLTSVGDPVVLYFALPPAISVQVCQLLEQRGVSDQTRLALEKPFGTDLESARALNVQLLKVVEENSIYRVDHFLGRSTVLNLLGVRFANRVLQPVWSSEHIEKVVISYDEKLALEERAGYYDKAGALVDMIQSHLLQILAFFAMEAPASLDEDEVRSLKAEVLTATRVWGGDPVTASRRARYTAGTIGARSVPDYVAEEGVDPALNTETLAEMVVEIDNDRWRGTPFILRSGKALGVPCKRIEVEFRPPTSLPHGLHGPDVPDKFILELKPAEMILSLSINAEGDPFDLEQKELHAKLADSRMLPYGEVLGRILDGDPLLSIRGDVAEDCWRIVEPVLSAWKADQVPMQEYPAGSAGPDGWGTIPPPKM</sequence>
<evidence type="ECO:0000313" key="8">
    <source>
        <dbReference type="EMBL" id="USQ76198.1"/>
    </source>
</evidence>
<feature type="domain" description="Glucose-6-phosphate dehydrogenase NAD-binding" evidence="6">
    <location>
        <begin position="29"/>
        <end position="193"/>
    </location>
</feature>
<comment type="pathway">
    <text evidence="1">Carbohydrate degradation; pentose phosphate pathway; D-ribulose 5-phosphate from D-glucose 6-phosphate (oxidative stage): step 1/3.</text>
</comment>
<keyword evidence="5" id="KW-0119">Carbohydrate metabolism</keyword>
<dbReference type="Pfam" id="PF00479">
    <property type="entry name" value="G6PD_N"/>
    <property type="match status" value="1"/>
</dbReference>
<evidence type="ECO:0000256" key="3">
    <source>
        <dbReference type="ARBA" id="ARBA00022857"/>
    </source>
</evidence>
<evidence type="ECO:0000256" key="4">
    <source>
        <dbReference type="ARBA" id="ARBA00023002"/>
    </source>
</evidence>
<dbReference type="InterPro" id="IPR036291">
    <property type="entry name" value="NAD(P)-bd_dom_sf"/>
</dbReference>
<keyword evidence="3" id="KW-0521">NADP</keyword>
<organism evidence="8 9">
    <name type="scientific">Ornithinimicrobium cryptoxanthini</name>
    <dbReference type="NCBI Taxonomy" id="2934161"/>
    <lineage>
        <taxon>Bacteria</taxon>
        <taxon>Bacillati</taxon>
        <taxon>Actinomycetota</taxon>
        <taxon>Actinomycetes</taxon>
        <taxon>Micrococcales</taxon>
        <taxon>Ornithinimicrobiaceae</taxon>
        <taxon>Ornithinimicrobium</taxon>
    </lineage>
</organism>
<dbReference type="EC" id="1.1.1.49" evidence="8"/>
<dbReference type="PRINTS" id="PR00079">
    <property type="entry name" value="G6PDHDRGNASE"/>
</dbReference>
<dbReference type="InterPro" id="IPR022674">
    <property type="entry name" value="G6P_DH_NAD-bd"/>
</dbReference>
<dbReference type="Gene3D" id="3.30.360.10">
    <property type="entry name" value="Dihydrodipicolinate Reductase, domain 2"/>
    <property type="match status" value="1"/>
</dbReference>
<dbReference type="InterPro" id="IPR022675">
    <property type="entry name" value="G6P_DH_C"/>
</dbReference>
<evidence type="ECO:0000256" key="1">
    <source>
        <dbReference type="ARBA" id="ARBA00004937"/>
    </source>
</evidence>
<dbReference type="Proteomes" id="UP001056535">
    <property type="component" value="Chromosome"/>
</dbReference>
<name>A0ABY4YHE8_9MICO</name>
<evidence type="ECO:0000256" key="2">
    <source>
        <dbReference type="ARBA" id="ARBA00022526"/>
    </source>
</evidence>
<dbReference type="Pfam" id="PF02781">
    <property type="entry name" value="G6PD_C"/>
    <property type="match status" value="1"/>
</dbReference>
<dbReference type="PANTHER" id="PTHR23429">
    <property type="entry name" value="GLUCOSE-6-PHOSPHATE 1-DEHYDROGENASE G6PD"/>
    <property type="match status" value="1"/>
</dbReference>
<dbReference type="InterPro" id="IPR001282">
    <property type="entry name" value="G6P_DH"/>
</dbReference>
<evidence type="ECO:0000313" key="9">
    <source>
        <dbReference type="Proteomes" id="UP001056535"/>
    </source>
</evidence>
<evidence type="ECO:0000259" key="6">
    <source>
        <dbReference type="Pfam" id="PF00479"/>
    </source>
</evidence>
<dbReference type="EMBL" id="CP099490">
    <property type="protein sequence ID" value="USQ76198.1"/>
    <property type="molecule type" value="Genomic_DNA"/>
</dbReference>
<reference evidence="8" key="1">
    <citation type="submission" date="2022-06" db="EMBL/GenBank/DDBJ databases">
        <title>Ornithinimicrobium JY.X270.</title>
        <authorList>
            <person name="Huang Y."/>
        </authorList>
    </citation>
    <scope>NUCLEOTIDE SEQUENCE</scope>
    <source>
        <strain evidence="8">JY.X270</strain>
    </source>
</reference>
<dbReference type="NCBIfam" id="NF009492">
    <property type="entry name" value="PRK12853.1-3"/>
    <property type="match status" value="1"/>
</dbReference>
<keyword evidence="9" id="KW-1185">Reference proteome</keyword>
<dbReference type="Gene3D" id="3.40.50.720">
    <property type="entry name" value="NAD(P)-binding Rossmann-like Domain"/>
    <property type="match status" value="1"/>
</dbReference>
<dbReference type="SUPFAM" id="SSF51735">
    <property type="entry name" value="NAD(P)-binding Rossmann-fold domains"/>
    <property type="match status" value="1"/>
</dbReference>
<dbReference type="SUPFAM" id="SSF55347">
    <property type="entry name" value="Glyceraldehyde-3-phosphate dehydrogenase-like, C-terminal domain"/>
    <property type="match status" value="1"/>
</dbReference>
<feature type="domain" description="Glucose-6-phosphate dehydrogenase C-terminal" evidence="7">
    <location>
        <begin position="197"/>
        <end position="471"/>
    </location>
</feature>
<keyword evidence="2" id="KW-0313">Glucose metabolism</keyword>
<dbReference type="GO" id="GO:0004345">
    <property type="term" value="F:glucose-6-phosphate dehydrogenase activity"/>
    <property type="evidence" value="ECO:0007669"/>
    <property type="project" value="UniProtKB-EC"/>
</dbReference>